<evidence type="ECO:0008006" key="3">
    <source>
        <dbReference type="Google" id="ProtNLM"/>
    </source>
</evidence>
<name>A0A1I0CNA2_9GAMM</name>
<keyword evidence="2" id="KW-1185">Reference proteome</keyword>
<accession>A0A1I0CNA2</accession>
<dbReference type="InterPro" id="IPR021530">
    <property type="entry name" value="AllH-like"/>
</dbReference>
<dbReference type="Pfam" id="PF11392">
    <property type="entry name" value="AllH"/>
    <property type="match status" value="1"/>
</dbReference>
<gene>
    <name evidence="1" type="ORF">SAMN02583745_01675</name>
</gene>
<protein>
    <recommendedName>
        <fullName evidence="3">DUF2877 domain-containing protein</fullName>
    </recommendedName>
</protein>
<dbReference type="STRING" id="1123402.SAMN02583745_01675"/>
<dbReference type="OrthoDB" id="4933449at2"/>
<reference evidence="2" key="1">
    <citation type="submission" date="2016-10" db="EMBL/GenBank/DDBJ databases">
        <authorList>
            <person name="Varghese N."/>
            <person name="Submissions S."/>
        </authorList>
    </citation>
    <scope>NUCLEOTIDE SEQUENCE [LARGE SCALE GENOMIC DNA]</scope>
    <source>
        <strain evidence="2">DSM 18579</strain>
    </source>
</reference>
<dbReference type="RefSeq" id="WP_093319615.1">
    <property type="nucleotide sequence ID" value="NZ_FOHV01000011.1"/>
</dbReference>
<evidence type="ECO:0000313" key="1">
    <source>
        <dbReference type="EMBL" id="SET20487.1"/>
    </source>
</evidence>
<sequence length="395" mass="44908">MQIMDYSAYLLLSDYEHYEQGLECKVIACFSKAIYCADVNQLDNIICFTPQWVTLGPLSIRVYQWEVLFDYMNLLMRTSQYFVLRIVKENLMIDNLELSLEKNRHRAKLINTATRIGCVDFLSLNPILFSQCGSFSEKYSAALKGFLNSDFSLVQKIYSTGLGMILPWILSTNRNLVELFFQLDKKRKSSTGYVSHLARMSSKRALSSSTLKNKGQFLLSNLGFEEQKLLFDHKTHFIKDVLTAIHLIHLGLIKNEYESISRGVKQLIGFGDGLTPSGDDFLVGLIISFKYFKHKRLHSLLKRAIVGHWKNTHKISRAFLKAAIDGFVSEPLANSLDSLYQFITIDKHNQKVTNDLIHSIKHLFTIGHSSGIDALTGLVFGVGILTQQTRCSSKI</sequence>
<dbReference type="AlphaFoldDB" id="A0A1I0CNA2"/>
<dbReference type="Proteomes" id="UP000242642">
    <property type="component" value="Unassembled WGS sequence"/>
</dbReference>
<dbReference type="EMBL" id="FOHV01000011">
    <property type="protein sequence ID" value="SET20487.1"/>
    <property type="molecule type" value="Genomic_DNA"/>
</dbReference>
<organism evidence="1 2">
    <name type="scientific">Thorsellia anophelis DSM 18579</name>
    <dbReference type="NCBI Taxonomy" id="1123402"/>
    <lineage>
        <taxon>Bacteria</taxon>
        <taxon>Pseudomonadati</taxon>
        <taxon>Pseudomonadota</taxon>
        <taxon>Gammaproteobacteria</taxon>
        <taxon>Enterobacterales</taxon>
        <taxon>Thorselliaceae</taxon>
        <taxon>Thorsellia</taxon>
    </lineage>
</organism>
<evidence type="ECO:0000313" key="2">
    <source>
        <dbReference type="Proteomes" id="UP000242642"/>
    </source>
</evidence>
<proteinExistence type="predicted"/>